<evidence type="ECO:0000259" key="6">
    <source>
        <dbReference type="PROSITE" id="PS50977"/>
    </source>
</evidence>
<dbReference type="Pfam" id="PF00440">
    <property type="entry name" value="TetR_N"/>
    <property type="match status" value="1"/>
</dbReference>
<evidence type="ECO:0000256" key="2">
    <source>
        <dbReference type="ARBA" id="ARBA00023125"/>
    </source>
</evidence>
<organism evidence="7 8">
    <name type="scientific">Actinoplanes regularis</name>
    <dbReference type="NCBI Taxonomy" id="52697"/>
    <lineage>
        <taxon>Bacteria</taxon>
        <taxon>Bacillati</taxon>
        <taxon>Actinomycetota</taxon>
        <taxon>Actinomycetes</taxon>
        <taxon>Micromonosporales</taxon>
        <taxon>Micromonosporaceae</taxon>
        <taxon>Actinoplanes</taxon>
    </lineage>
</organism>
<evidence type="ECO:0000313" key="7">
    <source>
        <dbReference type="EMBL" id="SNR79166.1"/>
    </source>
</evidence>
<keyword evidence="2 4" id="KW-0238">DNA-binding</keyword>
<keyword evidence="8" id="KW-1185">Reference proteome</keyword>
<dbReference type="GO" id="GO:0003700">
    <property type="term" value="F:DNA-binding transcription factor activity"/>
    <property type="evidence" value="ECO:0007669"/>
    <property type="project" value="TreeGrafter"/>
</dbReference>
<feature type="domain" description="HTH tetR-type" evidence="6">
    <location>
        <begin position="31"/>
        <end position="91"/>
    </location>
</feature>
<evidence type="ECO:0000256" key="4">
    <source>
        <dbReference type="PROSITE-ProRule" id="PRU00335"/>
    </source>
</evidence>
<dbReference type="SUPFAM" id="SSF46689">
    <property type="entry name" value="Homeodomain-like"/>
    <property type="match status" value="1"/>
</dbReference>
<evidence type="ECO:0000256" key="5">
    <source>
        <dbReference type="SAM" id="MobiDB-lite"/>
    </source>
</evidence>
<dbReference type="PRINTS" id="PR00455">
    <property type="entry name" value="HTHTETR"/>
</dbReference>
<dbReference type="EMBL" id="FZNR01000005">
    <property type="protein sequence ID" value="SNR79166.1"/>
    <property type="molecule type" value="Genomic_DNA"/>
</dbReference>
<accession>A0A238Z6X6</accession>
<evidence type="ECO:0000313" key="8">
    <source>
        <dbReference type="Proteomes" id="UP000198415"/>
    </source>
</evidence>
<sequence>MAACDDAVVSSPPSTPTAGRPRSGTRRLPAATAREEILDAAAELFAQRGYTATSTRLIAEAVGIRQASLYYHFANKEQILAELLEATVRPSLAYAGELSRKDLTAAVALRELVKYDVGVLLGARWNIGVLYALPEIATEPFTHFRRERERLRLAYRRLAAAAASDRIGDPDVAGDLVFGLVESVIGMRRDLPVLSSAEQLQRTVAAAALRLLGADDDRSDDPA</sequence>
<evidence type="ECO:0000256" key="1">
    <source>
        <dbReference type="ARBA" id="ARBA00023015"/>
    </source>
</evidence>
<dbReference type="InterPro" id="IPR009057">
    <property type="entry name" value="Homeodomain-like_sf"/>
</dbReference>
<keyword evidence="3" id="KW-0804">Transcription</keyword>
<dbReference type="InterPro" id="IPR001647">
    <property type="entry name" value="HTH_TetR"/>
</dbReference>
<proteinExistence type="predicted"/>
<dbReference type="PANTHER" id="PTHR30055">
    <property type="entry name" value="HTH-TYPE TRANSCRIPTIONAL REGULATOR RUTR"/>
    <property type="match status" value="1"/>
</dbReference>
<gene>
    <name evidence="7" type="ORF">SAMN06264365_105492</name>
</gene>
<dbReference type="PROSITE" id="PS50977">
    <property type="entry name" value="HTH_TETR_2"/>
    <property type="match status" value="1"/>
</dbReference>
<dbReference type="InterPro" id="IPR050109">
    <property type="entry name" value="HTH-type_TetR-like_transc_reg"/>
</dbReference>
<protein>
    <submittedName>
        <fullName evidence="7">Transcriptional regulator, TetR family</fullName>
    </submittedName>
</protein>
<dbReference type="Gene3D" id="1.10.357.10">
    <property type="entry name" value="Tetracycline Repressor, domain 2"/>
    <property type="match status" value="1"/>
</dbReference>
<feature type="region of interest" description="Disordered" evidence="5">
    <location>
        <begin position="1"/>
        <end position="28"/>
    </location>
</feature>
<name>A0A238Z6X6_9ACTN</name>
<reference evidence="7 8" key="1">
    <citation type="submission" date="2017-06" db="EMBL/GenBank/DDBJ databases">
        <authorList>
            <person name="Kim H.J."/>
            <person name="Triplett B.A."/>
        </authorList>
    </citation>
    <scope>NUCLEOTIDE SEQUENCE [LARGE SCALE GENOMIC DNA]</scope>
    <source>
        <strain evidence="7 8">DSM 43151</strain>
    </source>
</reference>
<dbReference type="Proteomes" id="UP000198415">
    <property type="component" value="Unassembled WGS sequence"/>
</dbReference>
<dbReference type="AlphaFoldDB" id="A0A238Z6X6"/>
<evidence type="ECO:0000256" key="3">
    <source>
        <dbReference type="ARBA" id="ARBA00023163"/>
    </source>
</evidence>
<feature type="DNA-binding region" description="H-T-H motif" evidence="4">
    <location>
        <begin position="54"/>
        <end position="73"/>
    </location>
</feature>
<dbReference type="PANTHER" id="PTHR30055:SF234">
    <property type="entry name" value="HTH-TYPE TRANSCRIPTIONAL REGULATOR BETI"/>
    <property type="match status" value="1"/>
</dbReference>
<keyword evidence="1" id="KW-0805">Transcription regulation</keyword>
<dbReference type="GO" id="GO:0000976">
    <property type="term" value="F:transcription cis-regulatory region binding"/>
    <property type="evidence" value="ECO:0007669"/>
    <property type="project" value="TreeGrafter"/>
</dbReference>
<dbReference type="OrthoDB" id="3186364at2"/>